<accession>A0ABS3H8X0</accession>
<organism evidence="2 3">
    <name type="scientific">Candidatus Enterococcus myersii</name>
    <dbReference type="NCBI Taxonomy" id="2815322"/>
    <lineage>
        <taxon>Bacteria</taxon>
        <taxon>Bacillati</taxon>
        <taxon>Bacillota</taxon>
        <taxon>Bacilli</taxon>
        <taxon>Lactobacillales</taxon>
        <taxon>Enterococcaceae</taxon>
        <taxon>Enterococcus</taxon>
    </lineage>
</organism>
<dbReference type="EMBL" id="JAFLVT010000015">
    <property type="protein sequence ID" value="MBO0449906.1"/>
    <property type="molecule type" value="Genomic_DNA"/>
</dbReference>
<comment type="caution">
    <text evidence="2">The sequence shown here is derived from an EMBL/GenBank/DDBJ whole genome shotgun (WGS) entry which is preliminary data.</text>
</comment>
<dbReference type="InterPro" id="IPR007737">
    <property type="entry name" value="Mga_HTH"/>
</dbReference>
<sequence length="483" mass="56908">MLENILLDDPAQNKLMLFKHMLELDRGLYPIHYFEKYTGFSHIKTANLLNQMNQDLKDLETGYVLFTEKEKVQIDGNLPKFHSYQQFLFQSSVPYRVLVATLLQPEMDLKDFGQQTNLSQSSLMRRLKPLVAYLKDKGIRLNCLQMEMTGREALVRIMYFNFLWMVDFGTELFQHFENLNVDLNALFDEDDLAFLKYVEQREFTVYQAISLLRTQLGYYVDEPEINHYFYPTTINGRFKQKLAQSGVAETYQEREANFVSYMIFYWPQYFSEDDPRLSFVRKNYKNLTTSKEKAKVFFDKMLPYFQSFSRSKQELILLNYQTIFLRQELFDGKAPKNLDFILESLKIQHPNYEILHGHIASAIEAEESADLINLLTLVSLPQVERSEKTEKIKVGIIGFPNHFLLYSLINRIEDLPFVEYSLMNTASKEKYDAVITCSNSLVPLENSNYWIVEGEDSFDATDDFLFHIFKERQKDQKVHLNIG</sequence>
<protein>
    <submittedName>
        <fullName evidence="2">Helix-turn-helix domain-containing protein</fullName>
    </submittedName>
</protein>
<evidence type="ECO:0000313" key="2">
    <source>
        <dbReference type="EMBL" id="MBO0449906.1"/>
    </source>
</evidence>
<proteinExistence type="predicted"/>
<evidence type="ECO:0000313" key="3">
    <source>
        <dbReference type="Proteomes" id="UP000664256"/>
    </source>
</evidence>
<gene>
    <name evidence="2" type="ORF">JZO76_10270</name>
</gene>
<dbReference type="Pfam" id="PF05043">
    <property type="entry name" value="Mga"/>
    <property type="match status" value="1"/>
</dbReference>
<reference evidence="2 3" key="1">
    <citation type="submission" date="2021-03" db="EMBL/GenBank/DDBJ databases">
        <title>Enterococcal diversity collection.</title>
        <authorList>
            <person name="Gilmore M.S."/>
            <person name="Schwartzman J."/>
            <person name="Van Tyne D."/>
            <person name="Martin M."/>
            <person name="Earl A.M."/>
            <person name="Manson A.L."/>
            <person name="Straub T."/>
            <person name="Salamzade R."/>
            <person name="Saavedra J."/>
            <person name="Lebreton F."/>
            <person name="Prichula J."/>
            <person name="Schaufler K."/>
            <person name="Gaca A."/>
            <person name="Sgardioli B."/>
            <person name="Wagenaar J."/>
            <person name="Strong T."/>
        </authorList>
    </citation>
    <scope>NUCLEOTIDE SEQUENCE [LARGE SCALE GENOMIC DNA]</scope>
    <source>
        <strain evidence="2 3">MJM12</strain>
    </source>
</reference>
<feature type="domain" description="Mga helix-turn-helix" evidence="1">
    <location>
        <begin position="85"/>
        <end position="162"/>
    </location>
</feature>
<dbReference type="Proteomes" id="UP000664256">
    <property type="component" value="Unassembled WGS sequence"/>
</dbReference>
<name>A0ABS3H8X0_9ENTE</name>
<dbReference type="RefSeq" id="WP_206903975.1">
    <property type="nucleotide sequence ID" value="NZ_JAFLVT010000015.1"/>
</dbReference>
<evidence type="ECO:0000259" key="1">
    <source>
        <dbReference type="Pfam" id="PF05043"/>
    </source>
</evidence>
<keyword evidence="3" id="KW-1185">Reference proteome</keyword>